<dbReference type="GeneID" id="18881617"/>
<evidence type="ECO:0000256" key="1">
    <source>
        <dbReference type="SAM" id="MobiDB-lite"/>
    </source>
</evidence>
<dbReference type="RefSeq" id="XP_007388074.1">
    <property type="nucleotide sequence ID" value="XM_007388012.1"/>
</dbReference>
<gene>
    <name evidence="2" type="ORF">PUNSTDRAFT_146336</name>
</gene>
<accession>R7S5I8</accession>
<keyword evidence="3" id="KW-1185">Reference proteome</keyword>
<dbReference type="HOGENOM" id="CLU_109483_0_0_1"/>
<feature type="compositionally biased region" description="Polar residues" evidence="1">
    <location>
        <begin position="37"/>
        <end position="48"/>
    </location>
</feature>
<organism evidence="2 3">
    <name type="scientific">Punctularia strigosozonata (strain HHB-11173)</name>
    <name type="common">White-rot fungus</name>
    <dbReference type="NCBI Taxonomy" id="741275"/>
    <lineage>
        <taxon>Eukaryota</taxon>
        <taxon>Fungi</taxon>
        <taxon>Dikarya</taxon>
        <taxon>Basidiomycota</taxon>
        <taxon>Agaricomycotina</taxon>
        <taxon>Agaricomycetes</taxon>
        <taxon>Corticiales</taxon>
        <taxon>Punctulariaceae</taxon>
        <taxon>Punctularia</taxon>
    </lineage>
</organism>
<sequence length="220" mass="23650">MCIPRRKSHSLATNESEASTRSPIADASWPNVPYPRTSRSPGRSSNWQATECAQRPTASYSLNVCAYTMVFCSKCGFEGTIEFVEAHIAIAHRESKVYIYPTAVRPMDVTKTAAPSCAPSFPSKTAATPGPSSFHLTTPAEQIVLPPCSSILDPALWCPPPPGPVAPVAPIRKLSCEAAGRDFHEILVRLFPSIFAHGGQEDPAYGPGQGASHYRTHTDA</sequence>
<feature type="region of interest" description="Disordered" evidence="1">
    <location>
        <begin position="1"/>
        <end position="48"/>
    </location>
</feature>
<dbReference type="EMBL" id="JH687553">
    <property type="protein sequence ID" value="EIN04681.1"/>
    <property type="molecule type" value="Genomic_DNA"/>
</dbReference>
<protein>
    <submittedName>
        <fullName evidence="2">Uncharacterized protein</fullName>
    </submittedName>
</protein>
<dbReference type="Proteomes" id="UP000054196">
    <property type="component" value="Unassembled WGS sequence"/>
</dbReference>
<reference evidence="3" key="1">
    <citation type="journal article" date="2012" name="Science">
        <title>The Paleozoic origin of enzymatic lignin decomposition reconstructed from 31 fungal genomes.</title>
        <authorList>
            <person name="Floudas D."/>
            <person name="Binder M."/>
            <person name="Riley R."/>
            <person name="Barry K."/>
            <person name="Blanchette R.A."/>
            <person name="Henrissat B."/>
            <person name="Martinez A.T."/>
            <person name="Otillar R."/>
            <person name="Spatafora J.W."/>
            <person name="Yadav J.S."/>
            <person name="Aerts A."/>
            <person name="Benoit I."/>
            <person name="Boyd A."/>
            <person name="Carlson A."/>
            <person name="Copeland A."/>
            <person name="Coutinho P.M."/>
            <person name="de Vries R.P."/>
            <person name="Ferreira P."/>
            <person name="Findley K."/>
            <person name="Foster B."/>
            <person name="Gaskell J."/>
            <person name="Glotzer D."/>
            <person name="Gorecki P."/>
            <person name="Heitman J."/>
            <person name="Hesse C."/>
            <person name="Hori C."/>
            <person name="Igarashi K."/>
            <person name="Jurgens J.A."/>
            <person name="Kallen N."/>
            <person name="Kersten P."/>
            <person name="Kohler A."/>
            <person name="Kuees U."/>
            <person name="Kumar T.K.A."/>
            <person name="Kuo A."/>
            <person name="LaButti K."/>
            <person name="Larrondo L.F."/>
            <person name="Lindquist E."/>
            <person name="Ling A."/>
            <person name="Lombard V."/>
            <person name="Lucas S."/>
            <person name="Lundell T."/>
            <person name="Martin R."/>
            <person name="McLaughlin D.J."/>
            <person name="Morgenstern I."/>
            <person name="Morin E."/>
            <person name="Murat C."/>
            <person name="Nagy L.G."/>
            <person name="Nolan M."/>
            <person name="Ohm R.A."/>
            <person name="Patyshakuliyeva A."/>
            <person name="Rokas A."/>
            <person name="Ruiz-Duenas F.J."/>
            <person name="Sabat G."/>
            <person name="Salamov A."/>
            <person name="Samejima M."/>
            <person name="Schmutz J."/>
            <person name="Slot J.C."/>
            <person name="St John F."/>
            <person name="Stenlid J."/>
            <person name="Sun H."/>
            <person name="Sun S."/>
            <person name="Syed K."/>
            <person name="Tsang A."/>
            <person name="Wiebenga A."/>
            <person name="Young D."/>
            <person name="Pisabarro A."/>
            <person name="Eastwood D.C."/>
            <person name="Martin F."/>
            <person name="Cullen D."/>
            <person name="Grigoriev I.V."/>
            <person name="Hibbett D.S."/>
        </authorList>
    </citation>
    <scope>NUCLEOTIDE SEQUENCE [LARGE SCALE GENOMIC DNA]</scope>
    <source>
        <strain evidence="3">HHB-11173 SS5</strain>
    </source>
</reference>
<feature type="compositionally biased region" description="Polar residues" evidence="1">
    <location>
        <begin position="10"/>
        <end position="22"/>
    </location>
</feature>
<evidence type="ECO:0000313" key="3">
    <source>
        <dbReference type="Proteomes" id="UP000054196"/>
    </source>
</evidence>
<dbReference type="KEGG" id="psq:PUNSTDRAFT_146336"/>
<dbReference type="AlphaFoldDB" id="R7S5I8"/>
<proteinExistence type="predicted"/>
<evidence type="ECO:0000313" key="2">
    <source>
        <dbReference type="EMBL" id="EIN04681.1"/>
    </source>
</evidence>
<name>R7S5I8_PUNST</name>